<organism evidence="6 7">
    <name type="scientific">Albidovulum salinarum</name>
    <dbReference type="NCBI Taxonomy" id="2984153"/>
    <lineage>
        <taxon>Bacteria</taxon>
        <taxon>Pseudomonadati</taxon>
        <taxon>Pseudomonadota</taxon>
        <taxon>Alphaproteobacteria</taxon>
        <taxon>Rhodobacterales</taxon>
        <taxon>Paracoccaceae</taxon>
        <taxon>Albidovulum</taxon>
    </lineage>
</organism>
<evidence type="ECO:0000256" key="2">
    <source>
        <dbReference type="ARBA" id="ARBA00023125"/>
    </source>
</evidence>
<dbReference type="Pfam" id="PF12833">
    <property type="entry name" value="HTH_18"/>
    <property type="match status" value="1"/>
</dbReference>
<dbReference type="SMART" id="SM00342">
    <property type="entry name" value="HTH_ARAC"/>
    <property type="match status" value="1"/>
</dbReference>
<keyword evidence="3" id="KW-0804">Transcription</keyword>
<name>A0ABT2X2S5_9RHOB</name>
<reference evidence="6 7" key="1">
    <citation type="submission" date="2022-10" db="EMBL/GenBank/DDBJ databases">
        <title>Defluviimonas sp. nov., isolated from ocean surface sediments.</title>
        <authorList>
            <person name="He W."/>
            <person name="Wang L."/>
            <person name="Zhang D.-F."/>
        </authorList>
    </citation>
    <scope>NUCLEOTIDE SEQUENCE [LARGE SCALE GENOMIC DNA]</scope>
    <source>
        <strain evidence="6 7">WL0024</strain>
    </source>
</reference>
<dbReference type="Gene3D" id="3.40.50.880">
    <property type="match status" value="1"/>
</dbReference>
<dbReference type="CDD" id="cd03136">
    <property type="entry name" value="GATase1_AraC_ArgR_like"/>
    <property type="match status" value="1"/>
</dbReference>
<dbReference type="InterPro" id="IPR009057">
    <property type="entry name" value="Homeodomain-like_sf"/>
</dbReference>
<evidence type="ECO:0000256" key="1">
    <source>
        <dbReference type="ARBA" id="ARBA00023015"/>
    </source>
</evidence>
<keyword evidence="2" id="KW-0238">DNA-binding</keyword>
<evidence type="ECO:0000259" key="5">
    <source>
        <dbReference type="PROSITE" id="PS01124"/>
    </source>
</evidence>
<dbReference type="PANTHER" id="PTHR43130">
    <property type="entry name" value="ARAC-FAMILY TRANSCRIPTIONAL REGULATOR"/>
    <property type="match status" value="1"/>
</dbReference>
<dbReference type="PROSITE" id="PS00041">
    <property type="entry name" value="HTH_ARAC_FAMILY_1"/>
    <property type="match status" value="1"/>
</dbReference>
<dbReference type="InterPro" id="IPR018060">
    <property type="entry name" value="HTH_AraC"/>
</dbReference>
<dbReference type="Proteomes" id="UP001209535">
    <property type="component" value="Unassembled WGS sequence"/>
</dbReference>
<dbReference type="InterPro" id="IPR029062">
    <property type="entry name" value="Class_I_gatase-like"/>
</dbReference>
<feature type="region of interest" description="Disordered" evidence="4">
    <location>
        <begin position="313"/>
        <end position="336"/>
    </location>
</feature>
<protein>
    <submittedName>
        <fullName evidence="6">GlxA family transcriptional regulator</fullName>
    </submittedName>
</protein>
<accession>A0ABT2X2S5</accession>
<dbReference type="Gene3D" id="1.10.10.60">
    <property type="entry name" value="Homeodomain-like"/>
    <property type="match status" value="1"/>
</dbReference>
<proteinExistence type="predicted"/>
<dbReference type="InterPro" id="IPR052158">
    <property type="entry name" value="INH-QAR"/>
</dbReference>
<dbReference type="Pfam" id="PF01965">
    <property type="entry name" value="DJ-1_PfpI"/>
    <property type="match status" value="1"/>
</dbReference>
<dbReference type="PRINTS" id="PR00032">
    <property type="entry name" value="HTHARAC"/>
</dbReference>
<dbReference type="InterPro" id="IPR002818">
    <property type="entry name" value="DJ-1/PfpI"/>
</dbReference>
<dbReference type="PANTHER" id="PTHR43130:SF3">
    <property type="entry name" value="HTH-TYPE TRANSCRIPTIONAL REGULATOR RV1931C"/>
    <property type="match status" value="1"/>
</dbReference>
<dbReference type="PROSITE" id="PS01124">
    <property type="entry name" value="HTH_ARAC_FAMILY_2"/>
    <property type="match status" value="1"/>
</dbReference>
<dbReference type="SUPFAM" id="SSF52317">
    <property type="entry name" value="Class I glutamine amidotransferase-like"/>
    <property type="match status" value="1"/>
</dbReference>
<dbReference type="InterPro" id="IPR020449">
    <property type="entry name" value="Tscrpt_reg_AraC-type_HTH"/>
</dbReference>
<dbReference type="SUPFAM" id="SSF46689">
    <property type="entry name" value="Homeodomain-like"/>
    <property type="match status" value="2"/>
</dbReference>
<comment type="caution">
    <text evidence="6">The sequence shown here is derived from an EMBL/GenBank/DDBJ whole genome shotgun (WGS) entry which is preliminary data.</text>
</comment>
<sequence>MLRRVRRDGPFRVTFVLVEGFSMMALSSAVEPLRAANRLLGTQRYEWTLAAESAGLVAASNGIEIMAQHGVDRAPETDLTVLVASLFPMDYQAPRTFAWLRRLKARGRLLGAISSGALLLARAGVLHNTRVTIHWETARELEKAFPDLVVSQELYCWDRGILTAAGGAASMDMMLALITQIDGEDLAIDVANQFLHGPIRPSSHAQHEDLRWRFRITDERLLAAINIMRRRLSDPVRIASIAEQVGISERQLERLFLAEVEKLPSEFYMGLRLQAARGMLLASTESLETIAEQCGFSSLGHFSRSFKARFGESPSVARRRRPRGHGGFVQEDGEVP</sequence>
<evidence type="ECO:0000313" key="7">
    <source>
        <dbReference type="Proteomes" id="UP001209535"/>
    </source>
</evidence>
<gene>
    <name evidence="6" type="ORF">OEZ60_09540</name>
</gene>
<dbReference type="EMBL" id="JAOVQO010000008">
    <property type="protein sequence ID" value="MCU9848250.1"/>
    <property type="molecule type" value="Genomic_DNA"/>
</dbReference>
<evidence type="ECO:0000256" key="4">
    <source>
        <dbReference type="SAM" id="MobiDB-lite"/>
    </source>
</evidence>
<evidence type="ECO:0000313" key="6">
    <source>
        <dbReference type="EMBL" id="MCU9848250.1"/>
    </source>
</evidence>
<feature type="domain" description="HTH araC/xylS-type" evidence="5">
    <location>
        <begin position="222"/>
        <end position="320"/>
    </location>
</feature>
<evidence type="ECO:0000256" key="3">
    <source>
        <dbReference type="ARBA" id="ARBA00023163"/>
    </source>
</evidence>
<keyword evidence="1" id="KW-0805">Transcription regulation</keyword>
<dbReference type="InterPro" id="IPR018062">
    <property type="entry name" value="HTH_AraC-typ_CS"/>
</dbReference>
<keyword evidence="7" id="KW-1185">Reference proteome</keyword>